<dbReference type="EMBL" id="QKWP01003071">
    <property type="protein sequence ID" value="RIB01540.1"/>
    <property type="molecule type" value="Genomic_DNA"/>
</dbReference>
<dbReference type="STRING" id="44941.A0A397TU54"/>
<accession>A0A397TU54</accession>
<gene>
    <name evidence="1" type="ORF">C2G38_2230534</name>
</gene>
<keyword evidence="2" id="KW-1185">Reference proteome</keyword>
<proteinExistence type="predicted"/>
<dbReference type="Proteomes" id="UP000266673">
    <property type="component" value="Unassembled WGS sequence"/>
</dbReference>
<protein>
    <submittedName>
        <fullName evidence="1">Uncharacterized protein</fullName>
    </submittedName>
</protein>
<evidence type="ECO:0000313" key="2">
    <source>
        <dbReference type="Proteomes" id="UP000266673"/>
    </source>
</evidence>
<dbReference type="AlphaFoldDB" id="A0A397TU54"/>
<reference evidence="1 2" key="1">
    <citation type="submission" date="2018-06" db="EMBL/GenBank/DDBJ databases">
        <title>Comparative genomics reveals the genomic features of Rhizophagus irregularis, R. cerebriforme, R. diaphanum and Gigaspora rosea, and their symbiotic lifestyle signature.</title>
        <authorList>
            <person name="Morin E."/>
            <person name="San Clemente H."/>
            <person name="Chen E.C.H."/>
            <person name="De La Providencia I."/>
            <person name="Hainaut M."/>
            <person name="Kuo A."/>
            <person name="Kohler A."/>
            <person name="Murat C."/>
            <person name="Tang N."/>
            <person name="Roy S."/>
            <person name="Loubradou J."/>
            <person name="Henrissat B."/>
            <person name="Grigoriev I.V."/>
            <person name="Corradi N."/>
            <person name="Roux C."/>
            <person name="Martin F.M."/>
        </authorList>
    </citation>
    <scope>NUCLEOTIDE SEQUENCE [LARGE SCALE GENOMIC DNA]</scope>
    <source>
        <strain evidence="1 2">DAOM 194757</strain>
    </source>
</reference>
<sequence>MQKARQSAKTTARDFEQFTSCCYKGAVVLPPLLPFPEELKSPFLQKHLLSQTFHQNICNYNSAVVFSSVVSNIKSISGYGQYMYKILEQVYHFLEPVQPNTEDIPIFGQFYFLNTTDAHEYQSNNPVNIRFILH</sequence>
<evidence type="ECO:0000313" key="1">
    <source>
        <dbReference type="EMBL" id="RIB01540.1"/>
    </source>
</evidence>
<organism evidence="1 2">
    <name type="scientific">Gigaspora rosea</name>
    <dbReference type="NCBI Taxonomy" id="44941"/>
    <lineage>
        <taxon>Eukaryota</taxon>
        <taxon>Fungi</taxon>
        <taxon>Fungi incertae sedis</taxon>
        <taxon>Mucoromycota</taxon>
        <taxon>Glomeromycotina</taxon>
        <taxon>Glomeromycetes</taxon>
        <taxon>Diversisporales</taxon>
        <taxon>Gigasporaceae</taxon>
        <taxon>Gigaspora</taxon>
    </lineage>
</organism>
<comment type="caution">
    <text evidence="1">The sequence shown here is derived from an EMBL/GenBank/DDBJ whole genome shotgun (WGS) entry which is preliminary data.</text>
</comment>
<name>A0A397TU54_9GLOM</name>